<dbReference type="Gene3D" id="3.40.50.11780">
    <property type="match status" value="1"/>
</dbReference>
<dbReference type="Pfam" id="PF17482">
    <property type="entry name" value="Phage_sheath_1C"/>
    <property type="match status" value="1"/>
</dbReference>
<sequence>MSQYLSPGVHVEEVPSAIKAIAGVSTSTAAFIGVVPDTIYQVAKDPEAAPGMTKFVDFSLPTAAGTPMLITSWTQFTRAFGDLIGSEAAAATADPSPAIDAGHQHLAHAVYGFFNNGGSRCYVVRILAAADLDNALKAFAAIDEIALVAAPGLTDEASRDKLVTHCVSTSDRFAILDGPESVSDLTTLTRIAADANPGVMPRKTDYAAWYFPWIRVFDPATKMQSAAGDGAIAVPPSGHLAGIYARVDNLRGVHKAPGNEAIFGALDVTQALSKAEQDGLNPKGVNCIRVLNDNILVWGARTVGGDANADLKYINVRRTLLFLRESIDEGLQWAVFEPNTPALWQKINRNVTAFLTNVWRSGALFGSTPQEAFYVRCDAETNPPELRELGQVVTEIGVSIVRPAEFVIFRISQFVASTK</sequence>
<comment type="similarity">
    <text evidence="1">Belongs to the myoviridae tail sheath protein family.</text>
</comment>
<evidence type="ECO:0000256" key="1">
    <source>
        <dbReference type="ARBA" id="ARBA00008005"/>
    </source>
</evidence>
<protein>
    <submittedName>
        <fullName evidence="4">Phage tail sheath family protein</fullName>
    </submittedName>
</protein>
<dbReference type="Proteomes" id="UP000253831">
    <property type="component" value="Unassembled WGS sequence"/>
</dbReference>
<feature type="domain" description="Tail sheath protein subtilisin-like" evidence="2">
    <location>
        <begin position="129"/>
        <end position="302"/>
    </location>
</feature>
<comment type="caution">
    <text evidence="4">The sequence shown here is derived from an EMBL/GenBank/DDBJ whole genome shotgun (WGS) entry which is preliminary data.</text>
</comment>
<dbReference type="PANTHER" id="PTHR35861">
    <property type="match status" value="1"/>
</dbReference>
<dbReference type="AlphaFoldDB" id="A0A369XQ81"/>
<name>A0A369XQ81_9PROT</name>
<feature type="domain" description="Tail sheath protein C-terminal" evidence="3">
    <location>
        <begin position="306"/>
        <end position="412"/>
    </location>
</feature>
<dbReference type="EMBL" id="QPGA01000002">
    <property type="protein sequence ID" value="RDE52134.1"/>
    <property type="molecule type" value="Genomic_DNA"/>
</dbReference>
<dbReference type="PANTHER" id="PTHR35861:SF1">
    <property type="entry name" value="PHAGE TAIL SHEATH PROTEIN"/>
    <property type="match status" value="1"/>
</dbReference>
<accession>A0A369XQ81</accession>
<evidence type="ECO:0000313" key="5">
    <source>
        <dbReference type="Proteomes" id="UP000253831"/>
    </source>
</evidence>
<evidence type="ECO:0000313" key="4">
    <source>
        <dbReference type="EMBL" id="RDE52134.1"/>
    </source>
</evidence>
<dbReference type="Pfam" id="PF04984">
    <property type="entry name" value="Phage_sheath_1"/>
    <property type="match status" value="1"/>
</dbReference>
<dbReference type="InterPro" id="IPR052042">
    <property type="entry name" value="Tail_sheath_structural"/>
</dbReference>
<organism evidence="4 5">
    <name type="scientific">Candidatus Accumulibacter meliphilus</name>
    <dbReference type="NCBI Taxonomy" id="2211374"/>
    <lineage>
        <taxon>Bacteria</taxon>
        <taxon>Pseudomonadati</taxon>
        <taxon>Pseudomonadota</taxon>
        <taxon>Betaproteobacteria</taxon>
        <taxon>Candidatus Accumulibacter</taxon>
    </lineage>
</organism>
<gene>
    <name evidence="4" type="ORF">DVS81_02575</name>
</gene>
<dbReference type="InterPro" id="IPR020287">
    <property type="entry name" value="Tail_sheath_C"/>
</dbReference>
<evidence type="ECO:0000259" key="3">
    <source>
        <dbReference type="Pfam" id="PF17482"/>
    </source>
</evidence>
<proteinExistence type="inferred from homology"/>
<reference evidence="4 5" key="1">
    <citation type="submission" date="2018-05" db="EMBL/GenBank/DDBJ databases">
        <title>Integrated omic analyses show evidence that a Ca. Accumulibacter phosphatis strain performs denitrification under micro-aerobic conditions.</title>
        <authorList>
            <person name="Camejo P.Y."/>
            <person name="Katherine M.D."/>
            <person name="Daniel N.R."/>
        </authorList>
    </citation>
    <scope>NUCLEOTIDE SEQUENCE [LARGE SCALE GENOMIC DNA]</scope>
    <source>
        <strain evidence="4">UW-LDO-IC</strain>
    </source>
</reference>
<evidence type="ECO:0000259" key="2">
    <source>
        <dbReference type="Pfam" id="PF04984"/>
    </source>
</evidence>
<dbReference type="InterPro" id="IPR035089">
    <property type="entry name" value="Phage_sheath_subtilisin"/>
</dbReference>